<evidence type="ECO:0000256" key="1">
    <source>
        <dbReference type="SAM" id="MobiDB-lite"/>
    </source>
</evidence>
<gene>
    <name evidence="2" type="ORF">CK203_098938</name>
</gene>
<protein>
    <recommendedName>
        <fullName evidence="4">HAT C-terminal dimerisation domain-containing protein</fullName>
    </recommendedName>
</protein>
<feature type="region of interest" description="Disordered" evidence="1">
    <location>
        <begin position="198"/>
        <end position="239"/>
    </location>
</feature>
<dbReference type="AlphaFoldDB" id="A0A438CV75"/>
<name>A0A438CV75_VITVI</name>
<comment type="caution">
    <text evidence="2">The sequence shown here is derived from an EMBL/GenBank/DDBJ whole genome shotgun (WGS) entry which is preliminary data.</text>
</comment>
<dbReference type="InterPro" id="IPR012337">
    <property type="entry name" value="RNaseH-like_sf"/>
</dbReference>
<sequence length="239" mass="27130">MIEAIGQYGVGMKGPTLHEVLSPLVRVLHLVDGEKKAPMRYIYEIMNRAKSTIVRIFNGNEKKYKEIFNVIDKRWEIQLHRPLHATGLTRDPAKQEKVVAEVSLYTNAQRLFGNELTIKTRKTRTPAEWWIVYGASTPNLQRFAMKVLNLTCSASGRMEDEDSHGGAQDDFVFDDDNLTWGDIARATGAEEARTLPCHSLIDEDEDGDMVDSVDEEDGEDYKCDNGNDDDDDFVDLEEE</sequence>
<feature type="compositionally biased region" description="Acidic residues" evidence="1">
    <location>
        <begin position="202"/>
        <end position="219"/>
    </location>
</feature>
<reference evidence="2 3" key="1">
    <citation type="journal article" date="2018" name="PLoS Genet.">
        <title>Population sequencing reveals clonal diversity and ancestral inbreeding in the grapevine cultivar Chardonnay.</title>
        <authorList>
            <person name="Roach M.J."/>
            <person name="Johnson D.L."/>
            <person name="Bohlmann J."/>
            <person name="van Vuuren H.J."/>
            <person name="Jones S.J."/>
            <person name="Pretorius I.S."/>
            <person name="Schmidt S.A."/>
            <person name="Borneman A.R."/>
        </authorList>
    </citation>
    <scope>NUCLEOTIDE SEQUENCE [LARGE SCALE GENOMIC DNA]</scope>
    <source>
        <strain evidence="3">cv. Chardonnay</strain>
        <tissue evidence="2">Leaf</tissue>
    </source>
</reference>
<dbReference type="SUPFAM" id="SSF53098">
    <property type="entry name" value="Ribonuclease H-like"/>
    <property type="match status" value="1"/>
</dbReference>
<dbReference type="Proteomes" id="UP000288805">
    <property type="component" value="Unassembled WGS sequence"/>
</dbReference>
<accession>A0A438CV75</accession>
<dbReference type="EMBL" id="QGNW01001965">
    <property type="protein sequence ID" value="RVW27104.1"/>
    <property type="molecule type" value="Genomic_DNA"/>
</dbReference>
<evidence type="ECO:0008006" key="4">
    <source>
        <dbReference type="Google" id="ProtNLM"/>
    </source>
</evidence>
<evidence type="ECO:0000313" key="2">
    <source>
        <dbReference type="EMBL" id="RVW27104.1"/>
    </source>
</evidence>
<evidence type="ECO:0000313" key="3">
    <source>
        <dbReference type="Proteomes" id="UP000288805"/>
    </source>
</evidence>
<feature type="compositionally biased region" description="Acidic residues" evidence="1">
    <location>
        <begin position="226"/>
        <end position="239"/>
    </location>
</feature>
<organism evidence="2 3">
    <name type="scientific">Vitis vinifera</name>
    <name type="common">Grape</name>
    <dbReference type="NCBI Taxonomy" id="29760"/>
    <lineage>
        <taxon>Eukaryota</taxon>
        <taxon>Viridiplantae</taxon>
        <taxon>Streptophyta</taxon>
        <taxon>Embryophyta</taxon>
        <taxon>Tracheophyta</taxon>
        <taxon>Spermatophyta</taxon>
        <taxon>Magnoliopsida</taxon>
        <taxon>eudicotyledons</taxon>
        <taxon>Gunneridae</taxon>
        <taxon>Pentapetalae</taxon>
        <taxon>rosids</taxon>
        <taxon>Vitales</taxon>
        <taxon>Vitaceae</taxon>
        <taxon>Viteae</taxon>
        <taxon>Vitis</taxon>
    </lineage>
</organism>
<proteinExistence type="predicted"/>